<dbReference type="InterPro" id="IPR036249">
    <property type="entry name" value="Thioredoxin-like_sf"/>
</dbReference>
<keyword evidence="6 15" id="KW-0560">Oxidoreductase</keyword>
<dbReference type="GO" id="GO:0034599">
    <property type="term" value="P:cellular response to oxidative stress"/>
    <property type="evidence" value="ECO:0007669"/>
    <property type="project" value="TreeGrafter"/>
</dbReference>
<evidence type="ECO:0000313" key="15">
    <source>
        <dbReference type="EMBL" id="XDT72582.1"/>
    </source>
</evidence>
<evidence type="ECO:0000256" key="10">
    <source>
        <dbReference type="ARBA" id="ARBA00038489"/>
    </source>
</evidence>
<keyword evidence="4 15" id="KW-0575">Peroxidase</keyword>
<dbReference type="EMBL" id="CP154858">
    <property type="protein sequence ID" value="XDT72582.1"/>
    <property type="molecule type" value="Genomic_DNA"/>
</dbReference>
<evidence type="ECO:0000256" key="11">
    <source>
        <dbReference type="ARBA" id="ARBA00042639"/>
    </source>
</evidence>
<accession>A0AB39UX16</accession>
<evidence type="ECO:0000256" key="7">
    <source>
        <dbReference type="ARBA" id="ARBA00023157"/>
    </source>
</evidence>
<dbReference type="InterPro" id="IPR024706">
    <property type="entry name" value="Peroxiredoxin_AhpC-typ"/>
</dbReference>
<dbReference type="AlphaFoldDB" id="A0AB39UX16"/>
<dbReference type="GO" id="GO:0045454">
    <property type="term" value="P:cell redox homeostasis"/>
    <property type="evidence" value="ECO:0007669"/>
    <property type="project" value="TreeGrafter"/>
</dbReference>
<gene>
    <name evidence="15" type="ORF">AAIA72_00960</name>
</gene>
<dbReference type="PIRSF" id="PIRSF000239">
    <property type="entry name" value="AHPC"/>
    <property type="match status" value="1"/>
</dbReference>
<evidence type="ECO:0000256" key="2">
    <source>
        <dbReference type="ARBA" id="ARBA00011245"/>
    </source>
</evidence>
<comment type="catalytic activity">
    <reaction evidence="12">
        <text>a hydroperoxide + [thioredoxin]-dithiol = an alcohol + [thioredoxin]-disulfide + H2O</text>
        <dbReference type="Rhea" id="RHEA:62620"/>
        <dbReference type="Rhea" id="RHEA-COMP:10698"/>
        <dbReference type="Rhea" id="RHEA-COMP:10700"/>
        <dbReference type="ChEBI" id="CHEBI:15377"/>
        <dbReference type="ChEBI" id="CHEBI:29950"/>
        <dbReference type="ChEBI" id="CHEBI:30879"/>
        <dbReference type="ChEBI" id="CHEBI:35924"/>
        <dbReference type="ChEBI" id="CHEBI:50058"/>
        <dbReference type="EC" id="1.11.1.24"/>
    </reaction>
</comment>
<evidence type="ECO:0000256" key="13">
    <source>
        <dbReference type="PIRSR" id="PIRSR000239-1"/>
    </source>
</evidence>
<keyword evidence="8" id="KW-0676">Redox-active center</keyword>
<dbReference type="PANTHER" id="PTHR42801">
    <property type="entry name" value="THIOREDOXIN-DEPENDENT PEROXIDE REDUCTASE"/>
    <property type="match status" value="1"/>
</dbReference>
<dbReference type="PROSITE" id="PS51352">
    <property type="entry name" value="THIOREDOXIN_2"/>
    <property type="match status" value="1"/>
</dbReference>
<name>A0AB39UX16_9GAMM</name>
<evidence type="ECO:0000259" key="14">
    <source>
        <dbReference type="PROSITE" id="PS51352"/>
    </source>
</evidence>
<dbReference type="InterPro" id="IPR050924">
    <property type="entry name" value="Peroxiredoxin_BCP/PrxQ"/>
</dbReference>
<evidence type="ECO:0000256" key="9">
    <source>
        <dbReference type="ARBA" id="ARBA00032824"/>
    </source>
</evidence>
<evidence type="ECO:0000256" key="3">
    <source>
        <dbReference type="ARBA" id="ARBA00013017"/>
    </source>
</evidence>
<dbReference type="InterPro" id="IPR000866">
    <property type="entry name" value="AhpC/TSA"/>
</dbReference>
<feature type="domain" description="Thioredoxin" evidence="14">
    <location>
        <begin position="1"/>
        <end position="154"/>
    </location>
</feature>
<organism evidence="15">
    <name type="scientific">Thermohahella caldifontis</name>
    <dbReference type="NCBI Taxonomy" id="3142973"/>
    <lineage>
        <taxon>Bacteria</taxon>
        <taxon>Pseudomonadati</taxon>
        <taxon>Pseudomonadota</taxon>
        <taxon>Gammaproteobacteria</taxon>
        <taxon>Oceanospirillales</taxon>
        <taxon>Hahellaceae</taxon>
        <taxon>Thermohahella</taxon>
    </lineage>
</organism>
<comment type="function">
    <text evidence="1">Thiol-specific peroxidase that catalyzes the reduction of hydrogen peroxide and organic hydroperoxides to water and alcohols, respectively. Plays a role in cell protection against oxidative stress by detoxifying peroxides and as sensor of hydrogen peroxide-mediated signaling events.</text>
</comment>
<sequence length="157" mass="18009">MEVGDKVPHLTAQATSGVTFDTDALKGRPWIIYFYPKDNTPGCTQEGQDFRDHYGEFQSLGYDIFGVSKDSLRTHENFRAKHQFPFELISDPEEVICRAFDVIRLKKNYGREYMGIERSTFIVDAEGVVRHIWRKVRVKGHVAEVLEAARALARGED</sequence>
<dbReference type="RefSeq" id="WP_369601588.1">
    <property type="nucleotide sequence ID" value="NZ_CP154858.1"/>
</dbReference>
<comment type="subunit">
    <text evidence="2">Monomer.</text>
</comment>
<feature type="active site" description="Cysteine sulfenic acid (-SOH) intermediate; for peroxidase activity" evidence="13">
    <location>
        <position position="43"/>
    </location>
</feature>
<reference evidence="15" key="1">
    <citation type="submission" date="2024-05" db="EMBL/GenBank/DDBJ databases">
        <title>Genome sequencing of novel strain.</title>
        <authorList>
            <person name="Ganbat D."/>
            <person name="Ganbat S."/>
            <person name="Lee S.-J."/>
        </authorList>
    </citation>
    <scope>NUCLEOTIDE SEQUENCE</scope>
    <source>
        <strain evidence="15">SMD15-11</strain>
    </source>
</reference>
<evidence type="ECO:0000256" key="4">
    <source>
        <dbReference type="ARBA" id="ARBA00022559"/>
    </source>
</evidence>
<dbReference type="EC" id="1.11.1.24" evidence="3"/>
<dbReference type="GO" id="GO:0008379">
    <property type="term" value="F:thioredoxin peroxidase activity"/>
    <property type="evidence" value="ECO:0007669"/>
    <property type="project" value="TreeGrafter"/>
</dbReference>
<evidence type="ECO:0000256" key="5">
    <source>
        <dbReference type="ARBA" id="ARBA00022862"/>
    </source>
</evidence>
<evidence type="ECO:0000256" key="1">
    <source>
        <dbReference type="ARBA" id="ARBA00003330"/>
    </source>
</evidence>
<dbReference type="CDD" id="cd03017">
    <property type="entry name" value="PRX_BCP"/>
    <property type="match status" value="1"/>
</dbReference>
<proteinExistence type="inferred from homology"/>
<dbReference type="InterPro" id="IPR013766">
    <property type="entry name" value="Thioredoxin_domain"/>
</dbReference>
<keyword evidence="5" id="KW-0049">Antioxidant</keyword>
<evidence type="ECO:0000256" key="12">
    <source>
        <dbReference type="ARBA" id="ARBA00049091"/>
    </source>
</evidence>
<protein>
    <recommendedName>
        <fullName evidence="3">thioredoxin-dependent peroxiredoxin</fullName>
        <ecNumber evidence="3">1.11.1.24</ecNumber>
    </recommendedName>
    <alternativeName>
        <fullName evidence="9">Thioredoxin peroxidase</fullName>
    </alternativeName>
    <alternativeName>
        <fullName evidence="11">Thioredoxin-dependent peroxiredoxin Bcp</fullName>
    </alternativeName>
</protein>
<dbReference type="GO" id="GO:0005737">
    <property type="term" value="C:cytoplasm"/>
    <property type="evidence" value="ECO:0007669"/>
    <property type="project" value="TreeGrafter"/>
</dbReference>
<keyword evidence="7" id="KW-1015">Disulfide bond</keyword>
<dbReference type="SUPFAM" id="SSF52833">
    <property type="entry name" value="Thioredoxin-like"/>
    <property type="match status" value="1"/>
</dbReference>
<dbReference type="PANTHER" id="PTHR42801:SF4">
    <property type="entry name" value="AHPC_TSA FAMILY PROTEIN"/>
    <property type="match status" value="1"/>
</dbReference>
<dbReference type="Pfam" id="PF00578">
    <property type="entry name" value="AhpC-TSA"/>
    <property type="match status" value="1"/>
</dbReference>
<evidence type="ECO:0000256" key="6">
    <source>
        <dbReference type="ARBA" id="ARBA00023002"/>
    </source>
</evidence>
<dbReference type="FunFam" id="3.40.30.10:FF:000007">
    <property type="entry name" value="Thioredoxin-dependent thiol peroxidase"/>
    <property type="match status" value="1"/>
</dbReference>
<evidence type="ECO:0000256" key="8">
    <source>
        <dbReference type="ARBA" id="ARBA00023284"/>
    </source>
</evidence>
<dbReference type="KEGG" id="tcd:AAIA72_00960"/>
<comment type="similarity">
    <text evidence="10">Belongs to the peroxiredoxin family. BCP/PrxQ subfamily.</text>
</comment>
<dbReference type="Gene3D" id="3.40.30.10">
    <property type="entry name" value="Glutaredoxin"/>
    <property type="match status" value="1"/>
</dbReference>